<comment type="caution">
    <text evidence="7">The sequence shown here is derived from an EMBL/GenBank/DDBJ whole genome shotgun (WGS) entry which is preliminary data.</text>
</comment>
<dbReference type="InterPro" id="IPR049445">
    <property type="entry name" value="TetR_SbtR-like_C"/>
</dbReference>
<organism evidence="7 8">
    <name type="scientific">Streptomyces hiroshimensis</name>
    <dbReference type="NCBI Taxonomy" id="66424"/>
    <lineage>
        <taxon>Bacteria</taxon>
        <taxon>Bacillati</taxon>
        <taxon>Actinomycetota</taxon>
        <taxon>Actinomycetes</taxon>
        <taxon>Kitasatosporales</taxon>
        <taxon>Streptomycetaceae</taxon>
        <taxon>Streptomyces</taxon>
    </lineage>
</organism>
<name>A0ABQ2Y9L8_9ACTN</name>
<dbReference type="SUPFAM" id="SSF48498">
    <property type="entry name" value="Tetracyclin repressor-like, C-terminal domain"/>
    <property type="match status" value="1"/>
</dbReference>
<gene>
    <name evidence="7" type="ORF">GCM10010324_22260</name>
</gene>
<evidence type="ECO:0000313" key="7">
    <source>
        <dbReference type="EMBL" id="GGX76189.1"/>
    </source>
</evidence>
<keyword evidence="3" id="KW-0804">Transcription</keyword>
<dbReference type="PANTHER" id="PTHR30055">
    <property type="entry name" value="HTH-TYPE TRANSCRIPTIONAL REGULATOR RUTR"/>
    <property type="match status" value="1"/>
</dbReference>
<keyword evidence="8" id="KW-1185">Reference proteome</keyword>
<feature type="compositionally biased region" description="Gly residues" evidence="5">
    <location>
        <begin position="1"/>
        <end position="11"/>
    </location>
</feature>
<dbReference type="PRINTS" id="PR00455">
    <property type="entry name" value="HTHTETR"/>
</dbReference>
<evidence type="ECO:0000256" key="4">
    <source>
        <dbReference type="PROSITE-ProRule" id="PRU00335"/>
    </source>
</evidence>
<evidence type="ECO:0000256" key="1">
    <source>
        <dbReference type="ARBA" id="ARBA00023015"/>
    </source>
</evidence>
<evidence type="ECO:0000256" key="5">
    <source>
        <dbReference type="SAM" id="MobiDB-lite"/>
    </source>
</evidence>
<dbReference type="InterPro" id="IPR036271">
    <property type="entry name" value="Tet_transcr_reg_TetR-rel_C_sf"/>
</dbReference>
<feature type="domain" description="HTH tetR-type" evidence="6">
    <location>
        <begin position="40"/>
        <end position="99"/>
    </location>
</feature>
<keyword evidence="1" id="KW-0805">Transcription regulation</keyword>
<accession>A0ABQ2Y9L8</accession>
<feature type="region of interest" description="Disordered" evidence="5">
    <location>
        <begin position="1"/>
        <end position="38"/>
    </location>
</feature>
<dbReference type="InterPro" id="IPR050109">
    <property type="entry name" value="HTH-type_TetR-like_transc_reg"/>
</dbReference>
<evidence type="ECO:0000259" key="6">
    <source>
        <dbReference type="PROSITE" id="PS50977"/>
    </source>
</evidence>
<dbReference type="InterPro" id="IPR001647">
    <property type="entry name" value="HTH_TetR"/>
</dbReference>
<dbReference type="Pfam" id="PF00440">
    <property type="entry name" value="TetR_N"/>
    <property type="match status" value="1"/>
</dbReference>
<dbReference type="InterPro" id="IPR009057">
    <property type="entry name" value="Homeodomain-like_sf"/>
</dbReference>
<keyword evidence="2 4" id="KW-0238">DNA-binding</keyword>
<dbReference type="EMBL" id="BMUT01000003">
    <property type="protein sequence ID" value="GGX76189.1"/>
    <property type="molecule type" value="Genomic_DNA"/>
</dbReference>
<feature type="DNA-binding region" description="H-T-H motif" evidence="4">
    <location>
        <begin position="62"/>
        <end position="81"/>
    </location>
</feature>
<dbReference type="Proteomes" id="UP000659223">
    <property type="component" value="Unassembled WGS sequence"/>
</dbReference>
<evidence type="ECO:0000313" key="8">
    <source>
        <dbReference type="Proteomes" id="UP000659223"/>
    </source>
</evidence>
<dbReference type="Pfam" id="PF21597">
    <property type="entry name" value="TetR_C_43"/>
    <property type="match status" value="1"/>
</dbReference>
<proteinExistence type="predicted"/>
<dbReference type="PANTHER" id="PTHR30055:SF234">
    <property type="entry name" value="HTH-TYPE TRANSCRIPTIONAL REGULATOR BETI"/>
    <property type="match status" value="1"/>
</dbReference>
<reference evidence="8" key="1">
    <citation type="journal article" date="2019" name="Int. J. Syst. Evol. Microbiol.">
        <title>The Global Catalogue of Microorganisms (GCM) 10K type strain sequencing project: providing services to taxonomists for standard genome sequencing and annotation.</title>
        <authorList>
            <consortium name="The Broad Institute Genomics Platform"/>
            <consortium name="The Broad Institute Genome Sequencing Center for Infectious Disease"/>
            <person name="Wu L."/>
            <person name="Ma J."/>
        </authorList>
    </citation>
    <scope>NUCLEOTIDE SEQUENCE [LARGE SCALE GENOMIC DNA]</scope>
    <source>
        <strain evidence="8">JCM 4586</strain>
    </source>
</reference>
<evidence type="ECO:0000256" key="3">
    <source>
        <dbReference type="ARBA" id="ARBA00023163"/>
    </source>
</evidence>
<evidence type="ECO:0000256" key="2">
    <source>
        <dbReference type="ARBA" id="ARBA00023125"/>
    </source>
</evidence>
<dbReference type="SUPFAM" id="SSF46689">
    <property type="entry name" value="Homeodomain-like"/>
    <property type="match status" value="1"/>
</dbReference>
<dbReference type="PROSITE" id="PS50977">
    <property type="entry name" value="HTH_TETR_2"/>
    <property type="match status" value="1"/>
</dbReference>
<dbReference type="Gene3D" id="1.10.357.10">
    <property type="entry name" value="Tetracycline Repressor, domain 2"/>
    <property type="match status" value="1"/>
</dbReference>
<protein>
    <submittedName>
        <fullName evidence="7">TetR family transcriptional regulator</fullName>
    </submittedName>
</protein>
<sequence>MSDATGGGASPGHGHSPDDGHGSRSGSGRGGTAPLRKDAQRNRDLLIAAAREIYTERGVDAPLDDIARRAGVGNATLYRRFPTRGALIEAVFGDALTHTLRRGEEARNADDAWAGLTGYLEYIFEGLAADRGANDLMTTGIPGVPSLDALKTHHHETVCLLIRRAQEQGSMRDDVVVEDLLFALAALGRVVPASVTVAPHAWRRHLRLLLDGLRAPADAALPLPSPPLTSGQLADALRALAARETAG</sequence>